<dbReference type="SMART" id="SM00042">
    <property type="entry name" value="CUB"/>
    <property type="match status" value="1"/>
</dbReference>
<reference evidence="6" key="2">
    <citation type="submission" date="2023-05" db="EMBL/GenBank/DDBJ databases">
        <authorList>
            <person name="Fouks B."/>
        </authorList>
    </citation>
    <scope>NUCLEOTIDE SEQUENCE</scope>
    <source>
        <strain evidence="6">Stay&amp;Tobe</strain>
        <tissue evidence="6">Testes</tissue>
    </source>
</reference>
<dbReference type="Gene3D" id="2.60.120.290">
    <property type="entry name" value="Spermadhesin, CUB domain"/>
    <property type="match status" value="1"/>
</dbReference>
<feature type="compositionally biased region" description="Low complexity" evidence="3">
    <location>
        <begin position="354"/>
        <end position="386"/>
    </location>
</feature>
<evidence type="ECO:0000256" key="1">
    <source>
        <dbReference type="ARBA" id="ARBA00023157"/>
    </source>
</evidence>
<feature type="domain" description="CUB" evidence="5">
    <location>
        <begin position="74"/>
        <end position="190"/>
    </location>
</feature>
<dbReference type="Pfam" id="PF00431">
    <property type="entry name" value="CUB"/>
    <property type="match status" value="1"/>
</dbReference>
<comment type="caution">
    <text evidence="6">The sequence shown here is derived from an EMBL/GenBank/DDBJ whole genome shotgun (WGS) entry which is preliminary data.</text>
</comment>
<feature type="compositionally biased region" description="Pro residues" evidence="3">
    <location>
        <begin position="325"/>
        <end position="353"/>
    </location>
</feature>
<feature type="compositionally biased region" description="Pro residues" evidence="3">
    <location>
        <begin position="431"/>
        <end position="454"/>
    </location>
</feature>
<protein>
    <recommendedName>
        <fullName evidence="5">CUB domain-containing protein</fullName>
    </recommendedName>
</protein>
<dbReference type="SUPFAM" id="SSF49854">
    <property type="entry name" value="Spermadhesin, CUB domain"/>
    <property type="match status" value="1"/>
</dbReference>
<name>A0AAD7ZYG2_DIPPU</name>
<evidence type="ECO:0000259" key="5">
    <source>
        <dbReference type="PROSITE" id="PS01180"/>
    </source>
</evidence>
<evidence type="ECO:0000256" key="2">
    <source>
        <dbReference type="PROSITE-ProRule" id="PRU00059"/>
    </source>
</evidence>
<dbReference type="InterPro" id="IPR035914">
    <property type="entry name" value="Sperma_CUB_dom_sf"/>
</dbReference>
<proteinExistence type="predicted"/>
<feature type="compositionally biased region" description="Low complexity" evidence="3">
    <location>
        <begin position="234"/>
        <end position="324"/>
    </location>
</feature>
<feature type="region of interest" description="Disordered" evidence="3">
    <location>
        <begin position="207"/>
        <end position="487"/>
    </location>
</feature>
<gene>
    <name evidence="6" type="ORF">L9F63_017808</name>
</gene>
<accession>A0AAD7ZYG2</accession>
<dbReference type="InterPro" id="IPR000859">
    <property type="entry name" value="CUB_dom"/>
</dbReference>
<dbReference type="AlphaFoldDB" id="A0AAD7ZYG2"/>
<evidence type="ECO:0000313" key="7">
    <source>
        <dbReference type="Proteomes" id="UP001233999"/>
    </source>
</evidence>
<dbReference type="PROSITE" id="PS01180">
    <property type="entry name" value="CUB"/>
    <property type="match status" value="1"/>
</dbReference>
<organism evidence="6 7">
    <name type="scientific">Diploptera punctata</name>
    <name type="common">Pacific beetle cockroach</name>
    <dbReference type="NCBI Taxonomy" id="6984"/>
    <lineage>
        <taxon>Eukaryota</taxon>
        <taxon>Metazoa</taxon>
        <taxon>Ecdysozoa</taxon>
        <taxon>Arthropoda</taxon>
        <taxon>Hexapoda</taxon>
        <taxon>Insecta</taxon>
        <taxon>Pterygota</taxon>
        <taxon>Neoptera</taxon>
        <taxon>Polyneoptera</taxon>
        <taxon>Dictyoptera</taxon>
        <taxon>Blattodea</taxon>
        <taxon>Blaberoidea</taxon>
        <taxon>Blaberidae</taxon>
        <taxon>Diplopterinae</taxon>
        <taxon>Diploptera</taxon>
    </lineage>
</organism>
<keyword evidence="1" id="KW-1015">Disulfide bond</keyword>
<dbReference type="Proteomes" id="UP001233999">
    <property type="component" value="Unassembled WGS sequence"/>
</dbReference>
<feature type="compositionally biased region" description="Polar residues" evidence="3">
    <location>
        <begin position="391"/>
        <end position="405"/>
    </location>
</feature>
<comment type="caution">
    <text evidence="2">Lacks conserved residue(s) required for the propagation of feature annotation.</text>
</comment>
<reference evidence="6" key="1">
    <citation type="journal article" date="2023" name="IScience">
        <title>Live-bearing cockroach genome reveals convergent evolutionary mechanisms linked to viviparity in insects and beyond.</title>
        <authorList>
            <person name="Fouks B."/>
            <person name="Harrison M.C."/>
            <person name="Mikhailova A.A."/>
            <person name="Marchal E."/>
            <person name="English S."/>
            <person name="Carruthers M."/>
            <person name="Jennings E.C."/>
            <person name="Chiamaka E.L."/>
            <person name="Frigard R.A."/>
            <person name="Pippel M."/>
            <person name="Attardo G.M."/>
            <person name="Benoit J.B."/>
            <person name="Bornberg-Bauer E."/>
            <person name="Tobe S.S."/>
        </authorList>
    </citation>
    <scope>NUCLEOTIDE SEQUENCE</scope>
    <source>
        <strain evidence="6">Stay&amp;Tobe</strain>
    </source>
</reference>
<dbReference type="CDD" id="cd00041">
    <property type="entry name" value="CUB"/>
    <property type="match status" value="1"/>
</dbReference>
<evidence type="ECO:0000256" key="3">
    <source>
        <dbReference type="SAM" id="MobiDB-lite"/>
    </source>
</evidence>
<keyword evidence="4" id="KW-0732">Signal</keyword>
<evidence type="ECO:0000256" key="4">
    <source>
        <dbReference type="SAM" id="SignalP"/>
    </source>
</evidence>
<evidence type="ECO:0000313" key="6">
    <source>
        <dbReference type="EMBL" id="KAJ9588930.1"/>
    </source>
</evidence>
<feature type="compositionally biased region" description="Polar residues" evidence="3">
    <location>
        <begin position="474"/>
        <end position="487"/>
    </location>
</feature>
<dbReference type="EMBL" id="JASPKZ010005296">
    <property type="protein sequence ID" value="KAJ9588930.1"/>
    <property type="molecule type" value="Genomic_DNA"/>
</dbReference>
<sequence>MRVLSLLPCLLATQIYNIICDSDVHRHHHHVNPNVVRVSLGANEPFNRNTQIARQSTPITPPQAQNTSNNQVTCSQTVDVTHETNTSYHFVVPQNNTANLHCIITIFGQRGKQLLLQLTEVDLQPGIFDCEYDSVQIYSLFSGRLTFKEKFCNLSQPTPEFLTESNIAVITFNSGRQLHEQGFSIDVRPVVLNPEFGYNNITNYIPPDNHQYGPPPNIQYGPPLNSQYGPPPNSQYGPPSSTQQGPPPSSQYGPPSSSQQGPPPSSQYGPLSSTQQGPPPSSQYGPPSSSQQGPLPSSQYGPPSSTQQGPPPSSQYGPPSSSQQGPPPSSQYGPPPSSQYGPPPSSQYGPPPNSQYGPPSSSQQGPPPNSQYGPPSSSQQGPLPSSKYGPPSNSMYGTPPSSQYGPPSRYQYGPPSNSQNGSPPNFQYGPPSFPRPQYGPPPTPPNTQYGPPPTTQNGPTPSTEEIDLGPIKFQYSSQRQDYSPSTNVYGTQYANDCNNQPWQIIQKPEANYQISQPSESRFNYDFYRWLTSTTKDSQWSKELS</sequence>
<keyword evidence="7" id="KW-1185">Reference proteome</keyword>
<feature type="chain" id="PRO_5041995190" description="CUB domain-containing protein" evidence="4">
    <location>
        <begin position="21"/>
        <end position="544"/>
    </location>
</feature>
<feature type="compositionally biased region" description="Low complexity" evidence="3">
    <location>
        <begin position="413"/>
        <end position="425"/>
    </location>
</feature>
<feature type="signal peptide" evidence="4">
    <location>
        <begin position="1"/>
        <end position="20"/>
    </location>
</feature>